<dbReference type="Gene3D" id="3.40.50.1820">
    <property type="entry name" value="alpha/beta hydrolase"/>
    <property type="match status" value="1"/>
</dbReference>
<gene>
    <name evidence="2" type="ORF">B0J13DRAFT_541622</name>
</gene>
<dbReference type="InterPro" id="IPR050266">
    <property type="entry name" value="AB_hydrolase_sf"/>
</dbReference>
<dbReference type="Proteomes" id="UP000717696">
    <property type="component" value="Unassembled WGS sequence"/>
</dbReference>
<dbReference type="GO" id="GO:0016787">
    <property type="term" value="F:hydrolase activity"/>
    <property type="evidence" value="ECO:0007669"/>
    <property type="project" value="UniProtKB-KW"/>
</dbReference>
<evidence type="ECO:0000313" key="2">
    <source>
        <dbReference type="EMBL" id="KAH7157372.1"/>
    </source>
</evidence>
<dbReference type="InterPro" id="IPR000073">
    <property type="entry name" value="AB_hydrolase_1"/>
</dbReference>
<sequence>MTTRRHPQTAETPSEDNELFFESINPAGSTSIIFIHGVLSCHLEWEHVTPYLSSDYHLILVDANGHSNSSNILPSLLPATTDRVADIIKRHAHDGKAHVVGLSMGGFVALELARCYPELVHSVFATGAHPFRGLYRWLSLRPTIIWVLLCLLHSMPDVLYWWMASSHGMAKHEALRAEMAKNRSWETVRDNYTSILDFDYEKVRDIHVRTAVIAGGLQDDVEATREMGPLLRQGGNNESQVFVVKGAVHAWDLQFPEVFALGIKAWIERKDLPAEYEEL</sequence>
<name>A0A9P9FBL0_9HYPO</name>
<reference evidence="2" key="1">
    <citation type="journal article" date="2021" name="Nat. Commun.">
        <title>Genetic determinants of endophytism in the Arabidopsis root mycobiome.</title>
        <authorList>
            <person name="Mesny F."/>
            <person name="Miyauchi S."/>
            <person name="Thiergart T."/>
            <person name="Pickel B."/>
            <person name="Atanasova L."/>
            <person name="Karlsson M."/>
            <person name="Huettel B."/>
            <person name="Barry K.W."/>
            <person name="Haridas S."/>
            <person name="Chen C."/>
            <person name="Bauer D."/>
            <person name="Andreopoulos W."/>
            <person name="Pangilinan J."/>
            <person name="LaButti K."/>
            <person name="Riley R."/>
            <person name="Lipzen A."/>
            <person name="Clum A."/>
            <person name="Drula E."/>
            <person name="Henrissat B."/>
            <person name="Kohler A."/>
            <person name="Grigoriev I.V."/>
            <person name="Martin F.M."/>
            <person name="Hacquard S."/>
        </authorList>
    </citation>
    <scope>NUCLEOTIDE SEQUENCE</scope>
    <source>
        <strain evidence="2">MPI-CAGE-AT-0021</strain>
    </source>
</reference>
<dbReference type="PANTHER" id="PTHR43798">
    <property type="entry name" value="MONOACYLGLYCEROL LIPASE"/>
    <property type="match status" value="1"/>
</dbReference>
<keyword evidence="2" id="KW-0378">Hydrolase</keyword>
<accession>A0A9P9FBL0</accession>
<dbReference type="Pfam" id="PF00561">
    <property type="entry name" value="Abhydrolase_1"/>
    <property type="match status" value="1"/>
</dbReference>
<comment type="caution">
    <text evidence="2">The sequence shown here is derived from an EMBL/GenBank/DDBJ whole genome shotgun (WGS) entry which is preliminary data.</text>
</comment>
<feature type="domain" description="AB hydrolase-1" evidence="1">
    <location>
        <begin position="31"/>
        <end position="130"/>
    </location>
</feature>
<dbReference type="AlphaFoldDB" id="A0A9P9FBL0"/>
<dbReference type="InterPro" id="IPR029058">
    <property type="entry name" value="AB_hydrolase_fold"/>
</dbReference>
<dbReference type="EMBL" id="JAGMUU010000003">
    <property type="protein sequence ID" value="KAH7157372.1"/>
    <property type="molecule type" value="Genomic_DNA"/>
</dbReference>
<dbReference type="OrthoDB" id="8119704at2759"/>
<evidence type="ECO:0000259" key="1">
    <source>
        <dbReference type="Pfam" id="PF00561"/>
    </source>
</evidence>
<proteinExistence type="predicted"/>
<dbReference type="GO" id="GO:0016020">
    <property type="term" value="C:membrane"/>
    <property type="evidence" value="ECO:0007669"/>
    <property type="project" value="TreeGrafter"/>
</dbReference>
<evidence type="ECO:0000313" key="3">
    <source>
        <dbReference type="Proteomes" id="UP000717696"/>
    </source>
</evidence>
<dbReference type="SUPFAM" id="SSF53474">
    <property type="entry name" value="alpha/beta-Hydrolases"/>
    <property type="match status" value="1"/>
</dbReference>
<dbReference type="PANTHER" id="PTHR43798:SF33">
    <property type="entry name" value="HYDROLASE, PUTATIVE (AFU_ORTHOLOGUE AFUA_2G14860)-RELATED"/>
    <property type="match status" value="1"/>
</dbReference>
<organism evidence="2 3">
    <name type="scientific">Dactylonectria estremocensis</name>
    <dbReference type="NCBI Taxonomy" id="1079267"/>
    <lineage>
        <taxon>Eukaryota</taxon>
        <taxon>Fungi</taxon>
        <taxon>Dikarya</taxon>
        <taxon>Ascomycota</taxon>
        <taxon>Pezizomycotina</taxon>
        <taxon>Sordariomycetes</taxon>
        <taxon>Hypocreomycetidae</taxon>
        <taxon>Hypocreales</taxon>
        <taxon>Nectriaceae</taxon>
        <taxon>Dactylonectria</taxon>
    </lineage>
</organism>
<protein>
    <submittedName>
        <fullName evidence="2">Alpha/Beta hydrolase protein</fullName>
    </submittedName>
</protein>
<keyword evidence="3" id="KW-1185">Reference proteome</keyword>